<dbReference type="PANTHER" id="PTHR12894:SF49">
    <property type="entry name" value="VAM6_VPS39-LIKE PROTEIN"/>
    <property type="match status" value="1"/>
</dbReference>
<evidence type="ECO:0000256" key="1">
    <source>
        <dbReference type="ARBA" id="ARBA00004184"/>
    </source>
</evidence>
<dbReference type="Pfam" id="PF10366">
    <property type="entry name" value="Vps39_1"/>
    <property type="match status" value="1"/>
</dbReference>
<dbReference type="SUPFAM" id="SSF50978">
    <property type="entry name" value="WD40 repeat-like"/>
    <property type="match status" value="1"/>
</dbReference>
<evidence type="ECO:0000313" key="7">
    <source>
        <dbReference type="EMBL" id="KTB28790.1"/>
    </source>
</evidence>
<dbReference type="InterPro" id="IPR019452">
    <property type="entry name" value="VPS39/TGF_beta_rcpt-assoc_1"/>
</dbReference>
<dbReference type="Proteomes" id="UP000054988">
    <property type="component" value="Unassembled WGS sequence"/>
</dbReference>
<evidence type="ECO:0000256" key="3">
    <source>
        <dbReference type="ARBA" id="ARBA00038201"/>
    </source>
</evidence>
<evidence type="ECO:0000256" key="5">
    <source>
        <dbReference type="SAM" id="MobiDB-lite"/>
    </source>
</evidence>
<dbReference type="PANTHER" id="PTHR12894">
    <property type="entry name" value="CNH DOMAIN CONTAINING"/>
    <property type="match status" value="1"/>
</dbReference>
<sequence length="1097" mass="121788">MIQQDITAKTCQFRGQGEGTLSASRSAAYQSISIESFEMAPFLTPKPILSGFKEKIDSLTTHGDRLYLGTSTGNLHIYGVDNSEEDEVLSLVEVKKGLTRRSIEQLGFIKDINSLVVLSESTVTLFPLPTFSPPTVLNNAKTAFSFAIHSMVRHVLPDGSLEQSSDSFFKPKAIPTLFTRLVVGCQRRVVIYSWKDGDAQEVKEYPLPHSPRIISFMDDDHACFAYPANEYAIFSFDKLTCTDVSMPLPTAGAASTMGKLSGLTGYMALGLGAKAKPGVAHLNDNDTLVLRDNEGVIIGKDAKPAKSTTVSWPAPPEEIAFLKPYLFSILPAGTFSPTTTIQIRSSISLLPIQTFSYPFDQSEGSVHSPLSSPPQQATPAVPPSNATIRLLTASQASKSLLYFTTTPLDRTAAANEGSKIWQLWMKPWSEQISELVQSGQYADALKFLDTVDQAVLPDRDKRRTLVRALNAVAQFKAGQFDFAIDEFVDLNMNPAKVVALYPESIAGRLSVPSSNWITLFGGPAQTTSSADDGASMGSSGDEAKEKSAVEQEANTSQDGSKSGHERSVTASSSTTETGLLESLSMQGGTGTLRGRLKNQLGAYLGGVVAKEAKDDDTASIRSARASRPRSTVIDVHSDLNRSVESLTRFLADRRPKLAGALAAVGITPANQAHEIAPLSETSVEDLFAIPSAALSALTPEQLLRYAQIVDTAFFKSFLMIRPSLAGSLFRIANWCEVEEVEEILRERRMFSELKDLYHQKKMHGKALKLLRQIGEKEDDMELRLDDTIQYLKKLDPEYLDQIFEYARWVFDQDSTMALEIFKSEDVELPRQAVADYLENINPSLCARYLEHLIEEKGEVSTAFHDRLAELYAKMTLSAKKRGDERSRQDLYAKLLTFIDTTHYYRVDRLYGLLSSEELYEARAILLGRMGRHDQALELYVYRLHEYMKAEEYCKRYYQAGTPTGNVFLTLLRIYLRPTAKTSSDLLQPALDLISRHSPRLDTIEALQLLPPLVTTQDIRTFLIEGLRIPVFETHVMRQISKARNDQMSRRLMALQTRRVKVTDSRIVINVLGTALLLCIVQGERLLTIIVEKHFLAS</sequence>
<dbReference type="GO" id="GO:0012505">
    <property type="term" value="C:endomembrane system"/>
    <property type="evidence" value="ECO:0007669"/>
    <property type="project" value="UniProtKB-SubCell"/>
</dbReference>
<evidence type="ECO:0000256" key="4">
    <source>
        <dbReference type="PROSITE-ProRule" id="PRU01006"/>
    </source>
</evidence>
<feature type="repeat" description="CHCR" evidence="4">
    <location>
        <begin position="820"/>
        <end position="979"/>
    </location>
</feature>
<dbReference type="InterPro" id="IPR032914">
    <property type="entry name" value="Vam6/VPS39/TRAP1"/>
</dbReference>
<evidence type="ECO:0000259" key="6">
    <source>
        <dbReference type="PROSITE" id="PS50219"/>
    </source>
</evidence>
<dbReference type="InterPro" id="IPR000547">
    <property type="entry name" value="Clathrin_H-chain/VPS_repeat"/>
</dbReference>
<feature type="region of interest" description="Disordered" evidence="5">
    <location>
        <begin position="526"/>
        <end position="587"/>
    </location>
</feature>
<dbReference type="EMBL" id="LATX01002463">
    <property type="protein sequence ID" value="KTB28790.1"/>
    <property type="molecule type" value="Genomic_DNA"/>
</dbReference>
<dbReference type="GO" id="GO:0000329">
    <property type="term" value="C:fungal-type vacuole membrane"/>
    <property type="evidence" value="ECO:0007669"/>
    <property type="project" value="TreeGrafter"/>
</dbReference>
<keyword evidence="2" id="KW-0472">Membrane</keyword>
<feature type="compositionally biased region" description="Low complexity" evidence="5">
    <location>
        <begin position="571"/>
        <end position="584"/>
    </location>
</feature>
<reference evidence="7 8" key="1">
    <citation type="submission" date="2015-12" db="EMBL/GenBank/DDBJ databases">
        <title>Draft genome sequence of Moniliophthora roreri, the causal agent of frosty pod rot of cacao.</title>
        <authorList>
            <person name="Aime M.C."/>
            <person name="Diaz-Valderrama J.R."/>
            <person name="Kijpornyongpan T."/>
            <person name="Phillips-Mora W."/>
        </authorList>
    </citation>
    <scope>NUCLEOTIDE SEQUENCE [LARGE SCALE GENOMIC DNA]</scope>
    <source>
        <strain evidence="7 8">MCA 2952</strain>
    </source>
</reference>
<comment type="similarity">
    <text evidence="3">Belongs to the VAM6/VPS39 family.</text>
</comment>
<dbReference type="GO" id="GO:0034058">
    <property type="term" value="P:endosomal vesicle fusion"/>
    <property type="evidence" value="ECO:0007669"/>
    <property type="project" value="TreeGrafter"/>
</dbReference>
<dbReference type="PROSITE" id="PS50236">
    <property type="entry name" value="CHCR"/>
    <property type="match status" value="1"/>
</dbReference>
<accession>A0A0W0EXK7</accession>
<feature type="compositionally biased region" description="Low complexity" evidence="5">
    <location>
        <begin position="528"/>
        <end position="540"/>
    </location>
</feature>
<dbReference type="AlphaFoldDB" id="A0A0W0EXK7"/>
<feature type="region of interest" description="Disordered" evidence="5">
    <location>
        <begin position="363"/>
        <end position="382"/>
    </location>
</feature>
<comment type="caution">
    <text evidence="7">The sequence shown here is derived from an EMBL/GenBank/DDBJ whole genome shotgun (WGS) entry which is preliminary data.</text>
</comment>
<evidence type="ECO:0000313" key="8">
    <source>
        <dbReference type="Proteomes" id="UP000054988"/>
    </source>
</evidence>
<comment type="subcellular location">
    <subcellularLocation>
        <location evidence="1">Endomembrane system</location>
        <topology evidence="1">Peripheral membrane protein</topology>
    </subcellularLocation>
</comment>
<dbReference type="GO" id="GO:0006886">
    <property type="term" value="P:intracellular protein transport"/>
    <property type="evidence" value="ECO:0007669"/>
    <property type="project" value="UniProtKB-UniRule"/>
</dbReference>
<gene>
    <name evidence="7" type="ORF">WG66_18635</name>
</gene>
<dbReference type="eggNOG" id="KOG2063">
    <property type="taxonomic scope" value="Eukaryota"/>
</dbReference>
<organism evidence="7 8">
    <name type="scientific">Moniliophthora roreri</name>
    <name type="common">Frosty pod rot fungus</name>
    <name type="synonym">Monilia roreri</name>
    <dbReference type="NCBI Taxonomy" id="221103"/>
    <lineage>
        <taxon>Eukaryota</taxon>
        <taxon>Fungi</taxon>
        <taxon>Dikarya</taxon>
        <taxon>Basidiomycota</taxon>
        <taxon>Agaricomycotina</taxon>
        <taxon>Agaricomycetes</taxon>
        <taxon>Agaricomycetidae</taxon>
        <taxon>Agaricales</taxon>
        <taxon>Marasmiineae</taxon>
        <taxon>Marasmiaceae</taxon>
        <taxon>Moniliophthora</taxon>
    </lineage>
</organism>
<dbReference type="InterPro" id="IPR001180">
    <property type="entry name" value="CNH_dom"/>
</dbReference>
<dbReference type="PROSITE" id="PS50219">
    <property type="entry name" value="CNH"/>
    <property type="match status" value="1"/>
</dbReference>
<name>A0A0W0EXK7_MONRR</name>
<dbReference type="InterPro" id="IPR036322">
    <property type="entry name" value="WD40_repeat_dom_sf"/>
</dbReference>
<dbReference type="Pfam" id="PF00780">
    <property type="entry name" value="CNH"/>
    <property type="match status" value="1"/>
</dbReference>
<proteinExistence type="inferred from homology"/>
<feature type="domain" description="CNH" evidence="6">
    <location>
        <begin position="53"/>
        <end position="370"/>
    </location>
</feature>
<protein>
    <recommendedName>
        <fullName evidence="6">CNH domain-containing protein</fullName>
    </recommendedName>
</protein>
<dbReference type="GO" id="GO:0006914">
    <property type="term" value="P:autophagy"/>
    <property type="evidence" value="ECO:0007669"/>
    <property type="project" value="TreeGrafter"/>
</dbReference>
<evidence type="ECO:0000256" key="2">
    <source>
        <dbReference type="ARBA" id="ARBA00023136"/>
    </source>
</evidence>